<keyword evidence="2" id="KW-1185">Reference proteome</keyword>
<evidence type="ECO:0000313" key="2">
    <source>
        <dbReference type="Proteomes" id="UP001062846"/>
    </source>
</evidence>
<gene>
    <name evidence="1" type="ORF">RHMOL_Rhmol08G0327800</name>
</gene>
<sequence>MAVEGREGTVITVGGKGASLSSHSVFAVANNLAQVRIDSSSLDRLSNLKNNKNQQPPPPVKFTFSLLKNLSPQEARASLLLLLNKLLLSSFASSAGIRPHLPLLIADTLNNSNNPNPSASQTLDFDHAYDVTNEELLVLEKSSLFILDGICAILDHQSSALSSIVDAVAALSCEASGADVSAFSSIDSGDGSSANKDEIAVASDLKVFLNGSKLLGKLECEAVSEIPQLHGTFREIARLVHSRTRVELNSPVVFAKVGNKGVSTSGGTAKALTTAFLTLSEALRHLGNCSWTRAKLSIDAISNVDLRSSLMEMFNRECPKADSLGNLFLSSSKASFGGQYITFLHELNGLSEMVRKIVYWEAFTAFVSLEGSEIIDKVQGNTPSSVEMNVKSDKKSEKGKKVLGKGTTGLMQFIREKLQSGVGEAVDRSALLEKWVQDILSLLDPTHSDFGTLLLKVKEIVESNESRRLPKLPKGTRDFAKEQMAIREKAFSIIMEVFKRHGAMALDTPAFELRETLMGKYGEDSKLIYDLADQGGELCSLRYDLTVPFARYMAMNGITSFKRYQIAKVYRRDNPSKGRYREFYQCDFDIAGQYETMGPDFEVVKVMTELLDELNIGDYEIKLNHRKLLDGMFDICGVPFDKFRTICSSIDKLDKQSFEQIRKEMVEEKGLTVLIADKIGTFVKERGPPLELLSKLKQEGSQFLNNEGSRVALNELEVLFKALEKSKCIGKVVFDLSLARGLDYYTGVIFEAVFKGATQVGSIAAGGRYDRLIGMFGGKQVPAVGVSLGIERVFTIMEQLHKEQNQVTRATETQVLVAVLGDDLSLAAELVSELWRAKVKAEYMIAYAQMVVIMGEERSAEGSSIEEKELFRVVFILETKPVMGAHAAPHVRAPALTTFFSTKTDRLVNIVCLNLIVFFLLSSSTIVAASDADALLKFKDGLSNNVDALGSWNNSTSPCSGNYANWIGVLCTDGDIWGLQLENMGLTGDIDVDALLLLPHLRTLSFMNNKFDGDFPDFYKLGALKSLFLSNNQFSGLIPDNAFAGMASLKKLYLSHNALQGNVPTSLAQLPRLIELRLEGNQFTGLLPNFQQKDLKDVNVSYNQLEGPIPPALINVSPTSFSGNKDLCGKPLDSVCKSSELNPNPPNSSSNTPSPSSVPTLEDAPNKKTSTLKIAMIVIACGVALAAIIVLLIIYCRSRNQTLQLGRPESSSYKHSTSLAAAASLHTAGLVKPTELSHRSSKKGGAAAELGKLSFVRDDRERFDLQDLLRASAEVLGSGNFGSSYKAVLLDGQAVVVKRFKLMNNVGREEFHEHMRRLGRLRHPNLLPLVAYYYRKEEKLLVFDFVHNGSLASHLHGNHSVEQPGLDWPARLKIVKGVARGLVHLQSELPSLIVAHGHLKSSNVLLNEVFEPLLMDYTLAPLVNQEHAQQILVAYKSPEYAQQGRTTKKTDVWSLGILILEILTGKFPANYLAQGTGNLASWVDSIVKDQETARVFDEEMGSYAKNGTAEEEEMLRLFKIGVACCQEDVEKRLDLKEAVEKIEQLKESHSDIGVDDHV</sequence>
<accession>A0ACC0MX35</accession>
<dbReference type="EMBL" id="CM046395">
    <property type="protein sequence ID" value="KAI8544858.1"/>
    <property type="molecule type" value="Genomic_DNA"/>
</dbReference>
<comment type="caution">
    <text evidence="1">The sequence shown here is derived from an EMBL/GenBank/DDBJ whole genome shotgun (WGS) entry which is preliminary data.</text>
</comment>
<name>A0ACC0MX35_RHOML</name>
<evidence type="ECO:0000313" key="1">
    <source>
        <dbReference type="EMBL" id="KAI8544858.1"/>
    </source>
</evidence>
<dbReference type="Proteomes" id="UP001062846">
    <property type="component" value="Chromosome 8"/>
</dbReference>
<reference evidence="1" key="1">
    <citation type="submission" date="2022-02" db="EMBL/GenBank/DDBJ databases">
        <title>Plant Genome Project.</title>
        <authorList>
            <person name="Zhang R.-G."/>
        </authorList>
    </citation>
    <scope>NUCLEOTIDE SEQUENCE</scope>
    <source>
        <strain evidence="1">AT1</strain>
    </source>
</reference>
<proteinExistence type="predicted"/>
<organism evidence="1 2">
    <name type="scientific">Rhododendron molle</name>
    <name type="common">Chinese azalea</name>
    <name type="synonym">Azalea mollis</name>
    <dbReference type="NCBI Taxonomy" id="49168"/>
    <lineage>
        <taxon>Eukaryota</taxon>
        <taxon>Viridiplantae</taxon>
        <taxon>Streptophyta</taxon>
        <taxon>Embryophyta</taxon>
        <taxon>Tracheophyta</taxon>
        <taxon>Spermatophyta</taxon>
        <taxon>Magnoliopsida</taxon>
        <taxon>eudicotyledons</taxon>
        <taxon>Gunneridae</taxon>
        <taxon>Pentapetalae</taxon>
        <taxon>asterids</taxon>
        <taxon>Ericales</taxon>
        <taxon>Ericaceae</taxon>
        <taxon>Ericoideae</taxon>
        <taxon>Rhodoreae</taxon>
        <taxon>Rhododendron</taxon>
    </lineage>
</organism>
<protein>
    <submittedName>
        <fullName evidence="1">Uncharacterized protein</fullName>
    </submittedName>
</protein>